<organism evidence="1 2">
    <name type="scientific">Arcobacter defluvii</name>
    <dbReference type="NCBI Taxonomy" id="873191"/>
    <lineage>
        <taxon>Bacteria</taxon>
        <taxon>Pseudomonadati</taxon>
        <taxon>Campylobacterota</taxon>
        <taxon>Epsilonproteobacteria</taxon>
        <taxon>Campylobacterales</taxon>
        <taxon>Arcobacteraceae</taxon>
        <taxon>Arcobacter</taxon>
    </lineage>
</organism>
<gene>
    <name evidence="1" type="ORF">ADFLV_1609</name>
</gene>
<evidence type="ECO:0000313" key="2">
    <source>
        <dbReference type="Proteomes" id="UP000503313"/>
    </source>
</evidence>
<sequence>MDSRLTLDRIEYCCKSNNKTMIYIKKDFLNEALQKATLKQILLHLANVIFDSSNQDFFKKQRILALINLVKSIRENIENKNDIYSLNLIIRNLEAYKKNQKLGENYVLNEDIEIVISTLITLAFSNGFNKILKSLYIK</sequence>
<keyword evidence="2" id="KW-1185">Reference proteome</keyword>
<reference evidence="1 2" key="1">
    <citation type="submission" date="2020-05" db="EMBL/GenBank/DDBJ databases">
        <title>Complete genome sequencing of Campylobacter and Arcobacter type strains.</title>
        <authorList>
            <person name="Miller W.G."/>
            <person name="Yee E."/>
        </authorList>
    </citation>
    <scope>NUCLEOTIDE SEQUENCE [LARGE SCALE GENOMIC DNA]</scope>
    <source>
        <strain evidence="1 2">LMG 25694</strain>
    </source>
</reference>
<dbReference type="EMBL" id="CP053835">
    <property type="protein sequence ID" value="QKF77630.1"/>
    <property type="molecule type" value="Genomic_DNA"/>
</dbReference>
<protein>
    <submittedName>
        <fullName evidence="1">Uncharacterized protein</fullName>
    </submittedName>
</protein>
<dbReference type="RefSeq" id="WP_129010734.1">
    <property type="nucleotide sequence ID" value="NZ_CP053835.1"/>
</dbReference>
<dbReference type="Proteomes" id="UP000503313">
    <property type="component" value="Chromosome"/>
</dbReference>
<evidence type="ECO:0000313" key="1">
    <source>
        <dbReference type="EMBL" id="QKF77630.1"/>
    </source>
</evidence>
<dbReference type="AlphaFoldDB" id="A0AAE7E686"/>
<proteinExistence type="predicted"/>
<name>A0AAE7E686_9BACT</name>
<accession>A0AAE7E686</accession>
<dbReference type="KEGG" id="adz:ADFLV_1609"/>